<dbReference type="InterPro" id="IPR056742">
    <property type="entry name" value="BLTP1_C"/>
</dbReference>
<organism evidence="2">
    <name type="scientific">Timema californicum</name>
    <name type="common">California timema</name>
    <name type="synonym">Walking stick</name>
    <dbReference type="NCBI Taxonomy" id="61474"/>
    <lineage>
        <taxon>Eukaryota</taxon>
        <taxon>Metazoa</taxon>
        <taxon>Ecdysozoa</taxon>
        <taxon>Arthropoda</taxon>
        <taxon>Hexapoda</taxon>
        <taxon>Insecta</taxon>
        <taxon>Pterygota</taxon>
        <taxon>Neoptera</taxon>
        <taxon>Polyneoptera</taxon>
        <taxon>Phasmatodea</taxon>
        <taxon>Timematodea</taxon>
        <taxon>Timematoidea</taxon>
        <taxon>Timematidae</taxon>
        <taxon>Timema</taxon>
    </lineage>
</organism>
<dbReference type="Pfam" id="PF25040">
    <property type="entry name" value="BLTP1_C"/>
    <property type="match status" value="1"/>
</dbReference>
<gene>
    <name evidence="2" type="ORF">TCMB3V08_LOCUS2275</name>
</gene>
<dbReference type="PANTHER" id="PTHR31640">
    <property type="entry name" value="TRANSMEMBRANE PROTEIN KIAA1109"/>
    <property type="match status" value="1"/>
</dbReference>
<dbReference type="GO" id="GO:0048488">
    <property type="term" value="P:synaptic vesicle endocytosis"/>
    <property type="evidence" value="ECO:0007669"/>
    <property type="project" value="TreeGrafter"/>
</dbReference>
<accession>A0A7R9P4J4</accession>
<sequence length="148" mass="16906">MWVCLGQQLRSRECLHGLFLVVTRLFQMVFFELRLPAKNSLFGSVFSSKSCGSIVLVGALKPTVDCSFITEFEDHIFVTVDAEAFFFLHDLITSYVKEKERVQHSHIYMVQFYTNGIVTRNTCSLPSELCLASPTQSLSHRQIVHPWA</sequence>
<dbReference type="GO" id="GO:0098793">
    <property type="term" value="C:presynapse"/>
    <property type="evidence" value="ECO:0007669"/>
    <property type="project" value="GOC"/>
</dbReference>
<evidence type="ECO:0000259" key="1">
    <source>
        <dbReference type="Pfam" id="PF25040"/>
    </source>
</evidence>
<protein>
    <submittedName>
        <fullName evidence="2">(California timema) hypothetical protein</fullName>
    </submittedName>
</protein>
<dbReference type="InterPro" id="IPR033616">
    <property type="entry name" value="BLTP1"/>
</dbReference>
<dbReference type="AlphaFoldDB" id="A0A7R9P4J4"/>
<dbReference type="PANTHER" id="PTHR31640:SF1">
    <property type="entry name" value="BRIDGE-LIKE LIPID TRANSFER PROTEIN FAMILY MEMBER 1"/>
    <property type="match status" value="1"/>
</dbReference>
<reference evidence="2" key="1">
    <citation type="submission" date="2020-11" db="EMBL/GenBank/DDBJ databases">
        <authorList>
            <person name="Tran Van P."/>
        </authorList>
    </citation>
    <scope>NUCLEOTIDE SEQUENCE</scope>
</reference>
<name>A0A7R9P4J4_TIMCA</name>
<feature type="domain" description="Bridge-like lipid transfer protein family member 1 C-terminal" evidence="1">
    <location>
        <begin position="58"/>
        <end position="102"/>
    </location>
</feature>
<proteinExistence type="predicted"/>
<evidence type="ECO:0000313" key="2">
    <source>
        <dbReference type="EMBL" id="CAD7569540.1"/>
    </source>
</evidence>
<dbReference type="EMBL" id="OE179706">
    <property type="protein sequence ID" value="CAD7569540.1"/>
    <property type="molecule type" value="Genomic_DNA"/>
</dbReference>